<proteinExistence type="predicted"/>
<organism evidence="2">
    <name type="scientific">viral metagenome</name>
    <dbReference type="NCBI Taxonomy" id="1070528"/>
    <lineage>
        <taxon>unclassified sequences</taxon>
        <taxon>metagenomes</taxon>
        <taxon>organismal metagenomes</taxon>
    </lineage>
</organism>
<accession>A0A6C0CQW1</accession>
<evidence type="ECO:0000256" key="1">
    <source>
        <dbReference type="SAM" id="Coils"/>
    </source>
</evidence>
<name>A0A6C0CQW1_9ZZZZ</name>
<dbReference type="EMBL" id="MN739460">
    <property type="protein sequence ID" value="QHT05855.1"/>
    <property type="molecule type" value="Genomic_DNA"/>
</dbReference>
<keyword evidence="1" id="KW-0175">Coiled coil</keyword>
<evidence type="ECO:0000313" key="2">
    <source>
        <dbReference type="EMBL" id="QHT05855.1"/>
    </source>
</evidence>
<protein>
    <submittedName>
        <fullName evidence="2">Uncharacterized protein</fullName>
    </submittedName>
</protein>
<dbReference type="AlphaFoldDB" id="A0A6C0CQW1"/>
<reference evidence="2" key="1">
    <citation type="journal article" date="2020" name="Nature">
        <title>Giant virus diversity and host interactions through global metagenomics.</title>
        <authorList>
            <person name="Schulz F."/>
            <person name="Roux S."/>
            <person name="Paez-Espino D."/>
            <person name="Jungbluth S."/>
            <person name="Walsh D.A."/>
            <person name="Denef V.J."/>
            <person name="McMahon K.D."/>
            <person name="Konstantinidis K.T."/>
            <person name="Eloe-Fadrosh E.A."/>
            <person name="Kyrpides N.C."/>
            <person name="Woyke T."/>
        </authorList>
    </citation>
    <scope>NUCLEOTIDE SEQUENCE</scope>
    <source>
        <strain evidence="2">GVMAG-M-3300021425-14</strain>
    </source>
</reference>
<sequence length="135" mass="16127">MNIQQIETEKRIIENLYGMDMSVLDKLDLHVTINGGLSTEDLIKTIEFHNFTVESFKYLIDKINRHRATYNTIGPFLFRDNGWYNIRERKLDVIKKLTEENMRLKKELLESKKYINERNTTLNQIIDNLKLVSNY</sequence>
<feature type="coiled-coil region" evidence="1">
    <location>
        <begin position="87"/>
        <end position="114"/>
    </location>
</feature>